<name>A0A2S8GNE3_9BACT</name>
<evidence type="ECO:0000313" key="8">
    <source>
        <dbReference type="EMBL" id="PQO45939.1"/>
    </source>
</evidence>
<dbReference type="PROSITE" id="PS00699">
    <property type="entry name" value="NITROGENASE_1_1"/>
    <property type="match status" value="1"/>
</dbReference>
<evidence type="ECO:0000256" key="3">
    <source>
        <dbReference type="ARBA" id="ARBA00011002"/>
    </source>
</evidence>
<comment type="function">
    <text evidence="1">This protein may play a role in the biosynthesis of the prosthetic group of nitrogenase (FeMo cofactor).</text>
</comment>
<dbReference type="Gene3D" id="6.10.250.1090">
    <property type="match status" value="1"/>
</dbReference>
<dbReference type="Pfam" id="PF00148">
    <property type="entry name" value="Oxidored_nitro"/>
    <property type="match status" value="1"/>
</dbReference>
<evidence type="ECO:0000256" key="6">
    <source>
        <dbReference type="RuleBase" id="RU004021"/>
    </source>
</evidence>
<gene>
    <name evidence="8" type="ORF">C5Y93_11860</name>
</gene>
<proteinExistence type="inferred from homology"/>
<protein>
    <recommendedName>
        <fullName evidence="4">Nitrogenase iron-molybdenum cofactor biosynthesis protein NifN</fullName>
    </recommendedName>
</protein>
<evidence type="ECO:0000256" key="5">
    <source>
        <dbReference type="ARBA" id="ARBA00023231"/>
    </source>
</evidence>
<dbReference type="CDD" id="cd01966">
    <property type="entry name" value="Nitrogenase_NifN_1"/>
    <property type="match status" value="1"/>
</dbReference>
<dbReference type="RefSeq" id="WP_105335639.1">
    <property type="nucleotide sequence ID" value="NZ_PUHZ01000012.1"/>
</dbReference>
<evidence type="ECO:0000313" key="9">
    <source>
        <dbReference type="Proteomes" id="UP000237819"/>
    </source>
</evidence>
<reference evidence="8 9" key="1">
    <citation type="submission" date="2018-02" db="EMBL/GenBank/DDBJ databases">
        <title>Comparative genomes isolates from brazilian mangrove.</title>
        <authorList>
            <person name="Araujo J.E."/>
            <person name="Taketani R.G."/>
            <person name="Silva M.C.P."/>
            <person name="Loureco M.V."/>
            <person name="Andreote F.D."/>
        </authorList>
    </citation>
    <scope>NUCLEOTIDE SEQUENCE [LARGE SCALE GENOMIC DNA]</scope>
    <source>
        <strain evidence="8 9">Nap-Phe MGV</strain>
    </source>
</reference>
<feature type="domain" description="Nitrogenase/oxidoreductase component 1" evidence="7">
    <location>
        <begin position="19"/>
        <end position="430"/>
    </location>
</feature>
<evidence type="ECO:0000256" key="4">
    <source>
        <dbReference type="ARBA" id="ARBA00013282"/>
    </source>
</evidence>
<comment type="pathway">
    <text evidence="2">Cofactor biosynthesis; Fe-Mo cofactor biosynthesis.</text>
</comment>
<dbReference type="EMBL" id="PUHZ01000012">
    <property type="protein sequence ID" value="PQO45939.1"/>
    <property type="molecule type" value="Genomic_DNA"/>
</dbReference>
<organism evidence="8 9">
    <name type="scientific">Blastopirellula marina</name>
    <dbReference type="NCBI Taxonomy" id="124"/>
    <lineage>
        <taxon>Bacteria</taxon>
        <taxon>Pseudomonadati</taxon>
        <taxon>Planctomycetota</taxon>
        <taxon>Planctomycetia</taxon>
        <taxon>Pirellulales</taxon>
        <taxon>Pirellulaceae</taxon>
        <taxon>Blastopirellula</taxon>
    </lineage>
</organism>
<dbReference type="PANTHER" id="PTHR33712:SF7">
    <property type="entry name" value="LIGHT-INDEPENDENT PROTOCHLOROPHYLLIDE REDUCTASE SUBUNIT B"/>
    <property type="match status" value="1"/>
</dbReference>
<dbReference type="GO" id="GO:0065003">
    <property type="term" value="P:protein-containing complex assembly"/>
    <property type="evidence" value="ECO:0007669"/>
    <property type="project" value="InterPro"/>
</dbReference>
<sequence>MAEIKKRKKPLSVSPLKASQTIGASIAFLGIDRSIPMMHGSQGCTAFGKVFFVRHFREPIPLQTTAMDQASSVMGADENVILGLKTICEKTKPDLIGLPTTGLAETQGCDVQRNVAEFRERYPEFENVRIVPVNTPDFSGSFEHGYAAAVRAMIEELVPESDCAREKPRQVNVLAGPALSVGDVEWLSELIESFGLEPIILPDLSMSLDGHLTDRDFSPVSAGGMHVDKFLELGKSAATLVIGQSLTKAAEVLHARTGVPSYAFPHLMGLEANDRFIIALMEISGQGAPKRLERQRSQLQDAMLDAHFTLGQARIAMAGDPDLLIGFSDLLTQLGCEIVAAVAPANAPVLSQIAVDYVQIGDLEDLEKIASQHGAQLIIGNSHAVATSQRLGLPLIRAGFPQYDLLGGYGRCWSGYQASRQALFDFSNAITLHREHSIPPYYSIYAQKRPPHAKELIHDDQEAYQAGRYRIG</sequence>
<accession>A0A2S8GNE3</accession>
<dbReference type="Proteomes" id="UP000237819">
    <property type="component" value="Unassembled WGS sequence"/>
</dbReference>
<dbReference type="PANTHER" id="PTHR33712">
    <property type="entry name" value="LIGHT-INDEPENDENT PROTOCHLOROPHYLLIDE REDUCTASE SUBUNIT B"/>
    <property type="match status" value="1"/>
</dbReference>
<evidence type="ECO:0000256" key="2">
    <source>
        <dbReference type="ARBA" id="ARBA00005155"/>
    </source>
</evidence>
<dbReference type="InterPro" id="IPR005975">
    <property type="entry name" value="Nase_Mo-Fe_CF"/>
</dbReference>
<dbReference type="NCBIfam" id="TIGR01285">
    <property type="entry name" value="nifN"/>
    <property type="match status" value="1"/>
</dbReference>
<comment type="similarity">
    <text evidence="3 6">Belongs to the NifD/NifK/NifE/NifN family.</text>
</comment>
<dbReference type="OrthoDB" id="230519at2"/>
<dbReference type="InterPro" id="IPR000318">
    <property type="entry name" value="Nase_comp1_CS"/>
</dbReference>
<comment type="caution">
    <text evidence="8">The sequence shown here is derived from an EMBL/GenBank/DDBJ whole genome shotgun (WGS) entry which is preliminary data.</text>
</comment>
<dbReference type="GO" id="GO:0016163">
    <property type="term" value="F:nitrogenase activity"/>
    <property type="evidence" value="ECO:0007669"/>
    <property type="project" value="InterPro"/>
</dbReference>
<dbReference type="InterPro" id="IPR000510">
    <property type="entry name" value="Nase/OxRdtase_comp1"/>
</dbReference>
<dbReference type="SUPFAM" id="SSF53807">
    <property type="entry name" value="Helical backbone' metal receptor"/>
    <property type="match status" value="1"/>
</dbReference>
<dbReference type="AlphaFoldDB" id="A0A2S8GNE3"/>
<dbReference type="UniPathway" id="UPA00782"/>
<evidence type="ECO:0000259" key="7">
    <source>
        <dbReference type="Pfam" id="PF00148"/>
    </source>
</evidence>
<dbReference type="Gene3D" id="3.40.50.1980">
    <property type="entry name" value="Nitrogenase molybdenum iron protein domain"/>
    <property type="match status" value="3"/>
</dbReference>
<dbReference type="InterPro" id="IPR050152">
    <property type="entry name" value="ChlB/BchB/BchZ"/>
</dbReference>
<evidence type="ECO:0000256" key="1">
    <source>
        <dbReference type="ARBA" id="ARBA00003171"/>
    </source>
</evidence>
<keyword evidence="5 6" id="KW-0535">Nitrogen fixation</keyword>